<feature type="transmembrane region" description="Helical" evidence="1">
    <location>
        <begin position="39"/>
        <end position="63"/>
    </location>
</feature>
<evidence type="ECO:0000313" key="2">
    <source>
        <dbReference type="EMBL" id="KIU11965.1"/>
    </source>
</evidence>
<evidence type="ECO:0000256" key="1">
    <source>
        <dbReference type="SAM" id="Phobius"/>
    </source>
</evidence>
<evidence type="ECO:0000313" key="3">
    <source>
        <dbReference type="EMBL" id="MBO3793820.1"/>
    </source>
</evidence>
<dbReference type="AlphaFoldDB" id="A0A0D1KSV4"/>
<protein>
    <submittedName>
        <fullName evidence="3">YhfC family intramembrane metalloprotease</fullName>
    </submittedName>
</protein>
<feature type="transmembrane region" description="Helical" evidence="1">
    <location>
        <begin position="231"/>
        <end position="251"/>
    </location>
</feature>
<keyword evidence="3" id="KW-0482">Metalloprotease</keyword>
<dbReference type="Proteomes" id="UP000665181">
    <property type="component" value="Unassembled WGS sequence"/>
</dbReference>
<sequence length="258" mass="28714">MVSQEAVVFLALSGAIAFLLPIGLIVWFKRKYGASLKVFFIGALTFFVFAQLLEGGVHVYVLQVNEMTKEAMQHPLWYGIYGCLMAGIFEECGRYMMMRFFMKRHHTWADGLAFGAGHGGLEAILITGLSSISLIVYAFAINSGTFEQLLVNGDIKQALLPIQEQLLHTPSYEWMLGGIERISAIAVQIGLSLLVLYAVKSRRPLFLLYSILLHALFNVPAVLYQRGIIEHAAAVEIIVALIAALSVYWIVKAKRVFQ</sequence>
<comment type="caution">
    <text evidence="2">The sequence shown here is derived from an EMBL/GenBank/DDBJ whole genome shotgun (WGS) entry which is preliminary data.</text>
</comment>
<keyword evidence="1" id="KW-1133">Transmembrane helix</keyword>
<dbReference type="RefSeq" id="WP_014479350.1">
    <property type="nucleotide sequence ID" value="NZ_AP024627.1"/>
</dbReference>
<dbReference type="PATRIC" id="fig|1423.173.peg.847"/>
<dbReference type="InterPro" id="IPR011397">
    <property type="entry name" value="YhfC"/>
</dbReference>
<gene>
    <name evidence="3" type="ORF">J5227_05660</name>
    <name evidence="2" type="ORF">SC09_Contig19orf00272</name>
</gene>
<accession>A0A0D1KSV4</accession>
<keyword evidence="1" id="KW-0812">Transmembrane</keyword>
<feature type="transmembrane region" description="Helical" evidence="1">
    <location>
        <begin position="206"/>
        <end position="225"/>
    </location>
</feature>
<dbReference type="Pfam" id="PF10086">
    <property type="entry name" value="YhfC"/>
    <property type="match status" value="1"/>
</dbReference>
<feature type="transmembrane region" description="Helical" evidence="1">
    <location>
        <begin position="182"/>
        <end position="199"/>
    </location>
</feature>
<dbReference type="EMBL" id="JAGFPW010000003">
    <property type="protein sequence ID" value="MBO3793820.1"/>
    <property type="molecule type" value="Genomic_DNA"/>
</dbReference>
<organism evidence="2 4">
    <name type="scientific">Bacillus subtilis</name>
    <dbReference type="NCBI Taxonomy" id="1423"/>
    <lineage>
        <taxon>Bacteria</taxon>
        <taxon>Bacillati</taxon>
        <taxon>Bacillota</taxon>
        <taxon>Bacilli</taxon>
        <taxon>Bacillales</taxon>
        <taxon>Bacillaceae</taxon>
        <taxon>Bacillus</taxon>
    </lineage>
</organism>
<dbReference type="GO" id="GO:0008237">
    <property type="term" value="F:metallopeptidase activity"/>
    <property type="evidence" value="ECO:0007669"/>
    <property type="project" value="UniProtKB-KW"/>
</dbReference>
<dbReference type="STRING" id="483913.AN935_05310"/>
<dbReference type="Proteomes" id="UP000032247">
    <property type="component" value="Unassembled WGS sequence"/>
</dbReference>
<dbReference type="GO" id="GO:0006508">
    <property type="term" value="P:proteolysis"/>
    <property type="evidence" value="ECO:0007669"/>
    <property type="project" value="UniProtKB-KW"/>
</dbReference>
<feature type="transmembrane region" description="Helical" evidence="1">
    <location>
        <begin position="75"/>
        <end position="92"/>
    </location>
</feature>
<reference evidence="2 4" key="1">
    <citation type="submission" date="2014-12" db="EMBL/GenBank/DDBJ databases">
        <title>Comparative genome analysis of Bacillus coagulans HM-08, Clostridium butyricum HM-68, Bacillus subtilis HM-66 and Bacillus licheniformis BL-09.</title>
        <authorList>
            <person name="Zhang H."/>
        </authorList>
    </citation>
    <scope>NUCLEOTIDE SEQUENCE [LARGE SCALE GENOMIC DNA]</scope>
    <source>
        <strain evidence="2 4">HM-66</strain>
    </source>
</reference>
<dbReference type="EMBL" id="JXBC01000002">
    <property type="protein sequence ID" value="KIU11965.1"/>
    <property type="molecule type" value="Genomic_DNA"/>
</dbReference>
<name>A0A0D1KSV4_BACIU</name>
<feature type="transmembrane region" description="Helical" evidence="1">
    <location>
        <begin position="112"/>
        <end position="140"/>
    </location>
</feature>
<proteinExistence type="predicted"/>
<dbReference type="PIRSF" id="PIRSF033101">
    <property type="entry name" value="UCP033101"/>
    <property type="match status" value="1"/>
</dbReference>
<keyword evidence="3" id="KW-0645">Protease</keyword>
<feature type="transmembrane region" description="Helical" evidence="1">
    <location>
        <begin position="6"/>
        <end position="27"/>
    </location>
</feature>
<reference evidence="3" key="2">
    <citation type="submission" date="2021-03" db="EMBL/GenBank/DDBJ databases">
        <title>Isolation of Bacillus subtilis from fermented food sample.</title>
        <authorList>
            <person name="Lakshmanan V."/>
            <person name="Athira K."/>
            <person name="Rajagopal K."/>
        </authorList>
    </citation>
    <scope>NUCLEOTIDE SEQUENCE</scope>
    <source>
        <strain evidence="3">S1</strain>
    </source>
</reference>
<keyword evidence="1" id="KW-0472">Membrane</keyword>
<keyword evidence="3" id="KW-0378">Hydrolase</keyword>
<evidence type="ECO:0000313" key="4">
    <source>
        <dbReference type="Proteomes" id="UP000032247"/>
    </source>
</evidence>